<dbReference type="SUPFAM" id="SSF54621">
    <property type="entry name" value="Heme-binding protein A (HasA)"/>
    <property type="match status" value="1"/>
</dbReference>
<proteinExistence type="predicted"/>
<dbReference type="InterPro" id="IPR001343">
    <property type="entry name" value="Hemolysn_Ca-bd"/>
</dbReference>
<dbReference type="RefSeq" id="WP_139167719.1">
    <property type="nucleotide sequence ID" value="NZ_FMXQ01000001.1"/>
</dbReference>
<feature type="compositionally biased region" description="Basic and acidic residues" evidence="3">
    <location>
        <begin position="470"/>
        <end position="479"/>
    </location>
</feature>
<dbReference type="OrthoDB" id="9809583at2"/>
<dbReference type="PRINTS" id="PR00313">
    <property type="entry name" value="CABNDNGRPT"/>
</dbReference>
<dbReference type="SUPFAM" id="SSF51120">
    <property type="entry name" value="beta-Roll"/>
    <property type="match status" value="2"/>
</dbReference>
<gene>
    <name evidence="4" type="ORF">SAMN02982931_00040</name>
</gene>
<dbReference type="PROSITE" id="PS00330">
    <property type="entry name" value="HEMOLYSIN_CALCIUM"/>
    <property type="match status" value="4"/>
</dbReference>
<dbReference type="Pfam" id="PF00353">
    <property type="entry name" value="HemolysinCabind"/>
    <property type="match status" value="3"/>
</dbReference>
<dbReference type="EMBL" id="FMXQ01000001">
    <property type="protein sequence ID" value="SDB02214.1"/>
    <property type="molecule type" value="Genomic_DNA"/>
</dbReference>
<protein>
    <submittedName>
        <fullName evidence="4">Hemolysin-type calcium-binding repeat-containing protein</fullName>
    </submittedName>
</protein>
<reference evidence="4 5" key="1">
    <citation type="submission" date="2016-10" db="EMBL/GenBank/DDBJ databases">
        <authorList>
            <person name="de Groot N.N."/>
        </authorList>
    </citation>
    <scope>NUCLEOTIDE SEQUENCE [LARGE SCALE GENOMIC DNA]</scope>
    <source>
        <strain evidence="4 5">ATCC 35022</strain>
    </source>
</reference>
<evidence type="ECO:0000313" key="4">
    <source>
        <dbReference type="EMBL" id="SDB02214.1"/>
    </source>
</evidence>
<dbReference type="InterPro" id="IPR011049">
    <property type="entry name" value="Serralysin-like_metalloprot_C"/>
</dbReference>
<accession>A0A1G6A193</accession>
<dbReference type="InterPro" id="IPR018511">
    <property type="entry name" value="Hemolysin-typ_Ca-bd_CS"/>
</dbReference>
<dbReference type="Gene3D" id="2.150.10.10">
    <property type="entry name" value="Serralysin-like metalloprotease, C-terminal"/>
    <property type="match status" value="1"/>
</dbReference>
<dbReference type="GO" id="GO:0005576">
    <property type="term" value="C:extracellular region"/>
    <property type="evidence" value="ECO:0007669"/>
    <property type="project" value="UniProtKB-SubCell"/>
</dbReference>
<feature type="region of interest" description="Disordered" evidence="3">
    <location>
        <begin position="466"/>
        <end position="487"/>
    </location>
</feature>
<comment type="subcellular location">
    <subcellularLocation>
        <location evidence="1">Secreted</location>
    </subcellularLocation>
</comment>
<evidence type="ECO:0000256" key="3">
    <source>
        <dbReference type="SAM" id="MobiDB-lite"/>
    </source>
</evidence>
<dbReference type="AlphaFoldDB" id="A0A1G6A193"/>
<keyword evidence="5" id="KW-1185">Reference proteome</keyword>
<keyword evidence="2" id="KW-0964">Secreted</keyword>
<dbReference type="Proteomes" id="UP000199071">
    <property type="component" value="Unassembled WGS sequence"/>
</dbReference>
<dbReference type="GO" id="GO:0005509">
    <property type="term" value="F:calcium ion binding"/>
    <property type="evidence" value="ECO:0007669"/>
    <property type="project" value="InterPro"/>
</dbReference>
<dbReference type="STRING" id="665467.SAMN02982931_00040"/>
<dbReference type="InterPro" id="IPR036912">
    <property type="entry name" value="HasA_haem-bd_sf"/>
</dbReference>
<sequence length="618" mass="63955">MITIDASNAESGIDFETFVRGGFLADQSGGGFPVFDNGTAFDGTEMFLGYGTGPTDKYVLARGEIAYSFATHTVWGSIDTVEYGRIGSGDFDDDGAYTGGDVQLRITGLDFANAQPANPTEESEIEANGVVHNFSVAHMYGNAGDPDKMAIYANALDNEAQHFIGSDFADIFTGTGFDDIIEGGGGNDLLAGNGGNDLIDGGDDFDTAVFAGNFADYLVVRYADGRTVVSPSAVSAGTGETTLKNIESVAFNDQTIAVEDLAVLTARGRLTIDASMSGGVDFTTYLAAYFAATAGEGSYAFHGGTIDNAYGREFYLNGDQLSFQYAAADDPEGDSVYVAVLDGEEIAYDFIHHGSAYGHDISGAVDAMTFATITGEAPESGPDAFTGYEAEIVISGFGLADAPDATDGEVNALYEAFMGADAAAIEALLAQYAQDFLGSDGDDTFVGSQFDDNIFGRNGNDTLGGSGGDDLIKGNRGSDDLSGGDGVDTLVGGRGKDTLSGGADADILVGGKGRDVLTGGADADVFVFKGFRDSGGKAKGRDKILDFSTDDGDQIDLTGFGGLDFIGGSKFSGDGDELRVVERKSGVVVKVDSKGGPSADFSIKVMGADALFEDDFLL</sequence>
<evidence type="ECO:0000256" key="2">
    <source>
        <dbReference type="ARBA" id="ARBA00022525"/>
    </source>
</evidence>
<dbReference type="PANTHER" id="PTHR38340">
    <property type="entry name" value="S-LAYER PROTEIN"/>
    <property type="match status" value="1"/>
</dbReference>
<dbReference type="Gene3D" id="3.30.1500.10">
    <property type="entry name" value="Haem-binding HasA"/>
    <property type="match status" value="2"/>
</dbReference>
<organism evidence="4 5">
    <name type="scientific">Bauldia litoralis</name>
    <dbReference type="NCBI Taxonomy" id="665467"/>
    <lineage>
        <taxon>Bacteria</taxon>
        <taxon>Pseudomonadati</taxon>
        <taxon>Pseudomonadota</taxon>
        <taxon>Alphaproteobacteria</taxon>
        <taxon>Hyphomicrobiales</taxon>
        <taxon>Kaistiaceae</taxon>
        <taxon>Bauldia</taxon>
    </lineage>
</organism>
<dbReference type="InterPro" id="IPR050557">
    <property type="entry name" value="RTX_toxin/Mannuronan_C5-epim"/>
</dbReference>
<dbReference type="PANTHER" id="PTHR38340:SF1">
    <property type="entry name" value="S-LAYER PROTEIN"/>
    <property type="match status" value="1"/>
</dbReference>
<evidence type="ECO:0000313" key="5">
    <source>
        <dbReference type="Proteomes" id="UP000199071"/>
    </source>
</evidence>
<evidence type="ECO:0000256" key="1">
    <source>
        <dbReference type="ARBA" id="ARBA00004613"/>
    </source>
</evidence>
<name>A0A1G6A193_9HYPH</name>